<dbReference type="InterPro" id="IPR046348">
    <property type="entry name" value="SIS_dom_sf"/>
</dbReference>
<proteinExistence type="predicted"/>
<dbReference type="GO" id="GO:1901135">
    <property type="term" value="P:carbohydrate derivative metabolic process"/>
    <property type="evidence" value="ECO:0007669"/>
    <property type="project" value="InterPro"/>
</dbReference>
<evidence type="ECO:0000313" key="1">
    <source>
        <dbReference type="EMBL" id="KEI43230.1"/>
    </source>
</evidence>
<dbReference type="AlphaFoldDB" id="A0A073AV11"/>
<keyword evidence="2" id="KW-1185">Reference proteome</keyword>
<dbReference type="EMBL" id="JNVU01000041">
    <property type="protein sequence ID" value="KEI43230.1"/>
    <property type="molecule type" value="Genomic_DNA"/>
</dbReference>
<dbReference type="GO" id="GO:0097367">
    <property type="term" value="F:carbohydrate derivative binding"/>
    <property type="evidence" value="ECO:0007669"/>
    <property type="project" value="InterPro"/>
</dbReference>
<evidence type="ECO:0000313" key="2">
    <source>
        <dbReference type="Proteomes" id="UP000031419"/>
    </source>
</evidence>
<dbReference type="Proteomes" id="UP000031419">
    <property type="component" value="Unassembled WGS sequence"/>
</dbReference>
<reference evidence="1 2" key="1">
    <citation type="submission" date="2014-06" db="EMBL/GenBank/DDBJ databases">
        <title>Saccharopolyspora rectivirgula DSM-43113 Genome sequencing.</title>
        <authorList>
            <person name="Barrera C."/>
            <person name="Millon L."/>
            <person name="Rognon B."/>
            <person name="Zaugg C."/>
            <person name="Monod M."/>
        </authorList>
    </citation>
    <scope>NUCLEOTIDE SEQUENCE [LARGE SCALE GENOMIC DNA]</scope>
    <source>
        <strain evidence="1 2">DSM 43113</strain>
    </source>
</reference>
<protein>
    <submittedName>
        <fullName evidence="1">Uncharacterized protein</fullName>
    </submittedName>
</protein>
<dbReference type="SUPFAM" id="SSF53697">
    <property type="entry name" value="SIS domain"/>
    <property type="match status" value="1"/>
</dbReference>
<dbReference type="RefSeq" id="WP_029720538.1">
    <property type="nucleotide sequence ID" value="NZ_JAJUIW010000050.1"/>
</dbReference>
<name>A0A073AV11_9PSEU</name>
<dbReference type="eggNOG" id="COG1737">
    <property type="taxonomic scope" value="Bacteria"/>
</dbReference>
<accession>A0A073AV11</accession>
<dbReference type="OrthoDB" id="4772742at2"/>
<dbReference type="STRING" id="28042.GU90_17345"/>
<sequence length="358" mass="37117">MLDDTLFDDPARLADVDSRGLLRGAALAGAQVRAAVESAAETGLDRLGEERPRAVLLVARPGTAPAACRLLAALAGPRCPFPLLVTDEIPTWVGPLDVVFAHTDDLGDHVLAESVAMARNRGASVVLTIPDDGPVAAAGAGRAELLSPRVPVPPELSFAHVFAAGLCVLQALGVLRTDTEALADALDREAERAHPGHELLVNPAKSMAMRMADRSVLLWGLGAIGTAVAEHAAFALGCHAGVPCDTGDYQQAVARRALHRVAVQAGSEADLFADPEEQQTSPLRVFLIGTSHDEPSVAAEQAAARDLPHADLITPGEFVQGDAVLRAAVLAARFELTAVYLGLAAGTPGPGWPALAVH</sequence>
<gene>
    <name evidence="1" type="ORF">GU90_17345</name>
</gene>
<organism evidence="1 2">
    <name type="scientific">Saccharopolyspora rectivirgula</name>
    <dbReference type="NCBI Taxonomy" id="28042"/>
    <lineage>
        <taxon>Bacteria</taxon>
        <taxon>Bacillati</taxon>
        <taxon>Actinomycetota</taxon>
        <taxon>Actinomycetes</taxon>
        <taxon>Pseudonocardiales</taxon>
        <taxon>Pseudonocardiaceae</taxon>
        <taxon>Saccharopolyspora</taxon>
    </lineage>
</organism>
<comment type="caution">
    <text evidence="1">The sequence shown here is derived from an EMBL/GenBank/DDBJ whole genome shotgun (WGS) entry which is preliminary data.</text>
</comment>